<dbReference type="InterPro" id="IPR022885">
    <property type="entry name" value="NDH1_su_D/H"/>
</dbReference>
<dbReference type="Pfam" id="PF00374">
    <property type="entry name" value="NiFeSe_Hases"/>
    <property type="match status" value="1"/>
</dbReference>
<name>A0A8J7YI16_9ARCH</name>
<reference evidence="8" key="1">
    <citation type="submission" date="2021-04" db="EMBL/GenBank/DDBJ databases">
        <title>Genomic insights into ecological role and evolution of a novel Thermoplasmata order Candidatus Sysuiplasmatales.</title>
        <authorList>
            <person name="Yuan Y."/>
        </authorList>
    </citation>
    <scope>NUCLEOTIDE SEQUENCE</scope>
    <source>
        <strain evidence="8">YP2-bin.285</strain>
    </source>
</reference>
<dbReference type="HAMAP" id="MF_01358">
    <property type="entry name" value="NDH1_NuoD"/>
    <property type="match status" value="1"/>
</dbReference>
<comment type="caution">
    <text evidence="8">The sequence shown here is derived from an EMBL/GenBank/DDBJ whole genome shotgun (WGS) entry which is preliminary data.</text>
</comment>
<evidence type="ECO:0000313" key="8">
    <source>
        <dbReference type="EMBL" id="MBX8631142.1"/>
    </source>
</evidence>
<keyword evidence="2 6" id="KW-0813">Transport</keyword>
<dbReference type="EC" id="1.6.5.11" evidence="8"/>
<dbReference type="InterPro" id="IPR014029">
    <property type="entry name" value="NADH_UbQ_OxRdtase_49kDa_CS"/>
</dbReference>
<accession>A0A8J7YI16</accession>
<evidence type="ECO:0000256" key="6">
    <source>
        <dbReference type="RuleBase" id="RU003685"/>
    </source>
</evidence>
<dbReference type="GO" id="GO:0051287">
    <property type="term" value="F:NAD binding"/>
    <property type="evidence" value="ECO:0007669"/>
    <property type="project" value="InterPro"/>
</dbReference>
<dbReference type="SUPFAM" id="SSF56762">
    <property type="entry name" value="HydB/Nqo4-like"/>
    <property type="match status" value="1"/>
</dbReference>
<keyword evidence="5" id="KW-0533">Nickel</keyword>
<dbReference type="InterPro" id="IPR001135">
    <property type="entry name" value="NADH_Q_OxRdtase_suD"/>
</dbReference>
<feature type="binding site" evidence="5">
    <location>
        <position position="73"/>
    </location>
    <ligand>
        <name>Ni(2+)</name>
        <dbReference type="ChEBI" id="CHEBI:49786"/>
    </ligand>
</feature>
<comment type="similarity">
    <text evidence="1 6">Belongs to the complex I 49 kDa subunit family.</text>
</comment>
<keyword evidence="5" id="KW-0460">Magnesium</keyword>
<protein>
    <submittedName>
        <fullName evidence="8">NADH-quinone oxidoreductase subunit D</fullName>
        <ecNumber evidence="8">1.6.5.11</ecNumber>
    </submittedName>
</protein>
<dbReference type="Gene3D" id="1.10.645.10">
    <property type="entry name" value="Cytochrome-c3 Hydrogenase, chain B"/>
    <property type="match status" value="1"/>
</dbReference>
<feature type="binding site" evidence="5">
    <location>
        <position position="363"/>
    </location>
    <ligand>
        <name>Ni(2+)</name>
        <dbReference type="ChEBI" id="CHEBI:49786"/>
    </ligand>
</feature>
<dbReference type="GO" id="GO:0016151">
    <property type="term" value="F:nickel cation binding"/>
    <property type="evidence" value="ECO:0007669"/>
    <property type="project" value="InterPro"/>
</dbReference>
<evidence type="ECO:0000256" key="2">
    <source>
        <dbReference type="ARBA" id="ARBA00022448"/>
    </source>
</evidence>
<sequence length="369" mass="42135">MTPGRWVIPVAEMWINMGPQHPFTHGLWTLKVKVDGETIVDSEPVIGYLHRGFEKLCENRTYPQIVPICDRLCYVASMSWDHVYISAVENMLGLEVPLRAEYIRVIALEIQRIASHLIWLASFMTDLGNLTAFLYAMREREMFIDLLQALCGARLTYNYPRIGGVSQDMPRDFPQQCTKILNLFEKRLKEYEYLIEESEVFRIRTQGVGYLSPSDAINMGVTGPPLRASGVPIDIRRHDPYSAYPDIDFDICVEKDCDVYARYRVRIREMYESVKIIRQALKRMPPGPVLGKVPRHIPKADGYARTEDPRGEAFVYVQGDGTDRPYRVKIRSPIFVTVSAAPAMLKGYKLADVPSIMGSLDMCLGESDR</sequence>
<evidence type="ECO:0000256" key="3">
    <source>
        <dbReference type="ARBA" id="ARBA00022967"/>
    </source>
</evidence>
<dbReference type="InterPro" id="IPR001501">
    <property type="entry name" value="Ni-dep_hyd_lsu"/>
</dbReference>
<dbReference type="NCBIfam" id="NF004739">
    <property type="entry name" value="PRK06075.1"/>
    <property type="match status" value="1"/>
</dbReference>
<evidence type="ECO:0000256" key="5">
    <source>
        <dbReference type="PIRSR" id="PIRSR601501-1"/>
    </source>
</evidence>
<dbReference type="AlphaFoldDB" id="A0A8J7YI16"/>
<dbReference type="Proteomes" id="UP000716004">
    <property type="component" value="Unassembled WGS sequence"/>
</dbReference>
<proteinExistence type="inferred from homology"/>
<dbReference type="GO" id="GO:0016651">
    <property type="term" value="F:oxidoreductase activity, acting on NAD(P)H"/>
    <property type="evidence" value="ECO:0007669"/>
    <property type="project" value="InterPro"/>
</dbReference>
<keyword evidence="8" id="KW-0560">Oxidoreductase</keyword>
<feature type="binding site" evidence="5">
    <location>
        <position position="54"/>
    </location>
    <ligand>
        <name>Mg(2+)</name>
        <dbReference type="ChEBI" id="CHEBI:18420"/>
    </ligand>
</feature>
<keyword evidence="3 6" id="KW-1278">Translocase</keyword>
<dbReference type="PANTHER" id="PTHR11993">
    <property type="entry name" value="NADH-UBIQUINONE OXIDOREDUCTASE 49 KDA SUBUNIT"/>
    <property type="match status" value="1"/>
</dbReference>
<evidence type="ECO:0000313" key="9">
    <source>
        <dbReference type="Proteomes" id="UP000716004"/>
    </source>
</evidence>
<organism evidence="8 9">
    <name type="scientific">Candidatus Sysuiplasma superficiale</name>
    <dbReference type="NCBI Taxonomy" id="2823368"/>
    <lineage>
        <taxon>Archaea</taxon>
        <taxon>Methanobacteriati</taxon>
        <taxon>Thermoplasmatota</taxon>
        <taxon>Thermoplasmata</taxon>
        <taxon>Candidatus Sysuiplasmatales</taxon>
        <taxon>Candidatus Sysuiplasmataceae</taxon>
        <taxon>Candidatus Sysuiplasma</taxon>
    </lineage>
</organism>
<dbReference type="EMBL" id="JAGVSJ010000002">
    <property type="protein sequence ID" value="MBX8631142.1"/>
    <property type="molecule type" value="Genomic_DNA"/>
</dbReference>
<comment type="cofactor">
    <cofactor evidence="5">
        <name>Ni(2+)</name>
        <dbReference type="ChEBI" id="CHEBI:49786"/>
    </cofactor>
</comment>
<keyword evidence="4 6" id="KW-0520">NAD</keyword>
<evidence type="ECO:0000256" key="4">
    <source>
        <dbReference type="ARBA" id="ARBA00023027"/>
    </source>
</evidence>
<feature type="binding site" evidence="5">
    <location>
        <position position="330"/>
    </location>
    <ligand>
        <name>Mg(2+)</name>
        <dbReference type="ChEBI" id="CHEBI:18420"/>
    </ligand>
</feature>
<dbReference type="PANTHER" id="PTHR11993:SF10">
    <property type="entry name" value="NADH DEHYDROGENASE [UBIQUINONE] IRON-SULFUR PROTEIN 2, MITOCHONDRIAL"/>
    <property type="match status" value="1"/>
</dbReference>
<evidence type="ECO:0000259" key="7">
    <source>
        <dbReference type="Pfam" id="PF00346"/>
    </source>
</evidence>
<feature type="domain" description="NADH-quinone oxidoreductase subunit D" evidence="7">
    <location>
        <begin position="126"/>
        <end position="296"/>
    </location>
</feature>
<dbReference type="InterPro" id="IPR029014">
    <property type="entry name" value="NiFe-Hase_large"/>
</dbReference>
<dbReference type="GO" id="GO:0048038">
    <property type="term" value="F:quinone binding"/>
    <property type="evidence" value="ECO:0007669"/>
    <property type="project" value="InterPro"/>
</dbReference>
<keyword evidence="5" id="KW-0479">Metal-binding</keyword>
<evidence type="ECO:0000256" key="1">
    <source>
        <dbReference type="ARBA" id="ARBA00005769"/>
    </source>
</evidence>
<gene>
    <name evidence="8" type="ORF">J9259_01270</name>
</gene>
<dbReference type="Pfam" id="PF00346">
    <property type="entry name" value="Complex1_49kDa"/>
    <property type="match status" value="1"/>
</dbReference>
<dbReference type="PROSITE" id="PS00535">
    <property type="entry name" value="COMPLEX1_49K"/>
    <property type="match status" value="1"/>
</dbReference>